<reference evidence="2" key="1">
    <citation type="submission" date="2013-01" db="EMBL/GenBank/DDBJ databases">
        <title>Draft Genome Sequence of a Mulberry Tree, Morus notabilis C.K. Schneid.</title>
        <authorList>
            <person name="He N."/>
            <person name="Zhao S."/>
        </authorList>
    </citation>
    <scope>NUCLEOTIDE SEQUENCE</scope>
</reference>
<evidence type="ECO:0000313" key="1">
    <source>
        <dbReference type="EMBL" id="EXB37931.1"/>
    </source>
</evidence>
<protein>
    <submittedName>
        <fullName evidence="1">Uncharacterized protein</fullName>
    </submittedName>
</protein>
<organism evidence="1 2">
    <name type="scientific">Morus notabilis</name>
    <dbReference type="NCBI Taxonomy" id="981085"/>
    <lineage>
        <taxon>Eukaryota</taxon>
        <taxon>Viridiplantae</taxon>
        <taxon>Streptophyta</taxon>
        <taxon>Embryophyta</taxon>
        <taxon>Tracheophyta</taxon>
        <taxon>Spermatophyta</taxon>
        <taxon>Magnoliopsida</taxon>
        <taxon>eudicotyledons</taxon>
        <taxon>Gunneridae</taxon>
        <taxon>Pentapetalae</taxon>
        <taxon>rosids</taxon>
        <taxon>fabids</taxon>
        <taxon>Rosales</taxon>
        <taxon>Moraceae</taxon>
        <taxon>Moreae</taxon>
        <taxon>Morus</taxon>
    </lineage>
</organism>
<accession>W9QQP5</accession>
<name>W9QQP5_9ROSA</name>
<gene>
    <name evidence="1" type="ORF">L484_008557</name>
</gene>
<dbReference type="EMBL" id="KE343672">
    <property type="protein sequence ID" value="EXB37931.1"/>
    <property type="molecule type" value="Genomic_DNA"/>
</dbReference>
<dbReference type="Proteomes" id="UP000030645">
    <property type="component" value="Unassembled WGS sequence"/>
</dbReference>
<proteinExistence type="predicted"/>
<evidence type="ECO:0000313" key="2">
    <source>
        <dbReference type="Proteomes" id="UP000030645"/>
    </source>
</evidence>
<sequence>MDHRSQLGQNRYVQAMDHRSQLGQNCVFRQALAYLGKNDEKAAGTSATTHRSEEKKQQGEEALEYFALERKVKILEVETLRDAMGLLQLLEKSELQEEPANVIRSYFLGKQTSSTPTVSDGLVGIASDSKKRMDLYKGMADYKESNGLHPLANQLALLLFLKKYKDWGLDGTEVLLALCKYEGDNKILELPLVKKFLEDLREQGLIDRNKRNKELDEVASLLEYLANEVRSLKS</sequence>
<keyword evidence="2" id="KW-1185">Reference proteome</keyword>
<dbReference type="AlphaFoldDB" id="W9QQP5"/>